<evidence type="ECO:0000313" key="3">
    <source>
        <dbReference type="Proteomes" id="UP001180825"/>
    </source>
</evidence>
<keyword evidence="1" id="KW-0472">Membrane</keyword>
<dbReference type="RefSeq" id="WP_310326950.1">
    <property type="nucleotide sequence ID" value="NZ_JAVDXV010000002.1"/>
</dbReference>
<protein>
    <submittedName>
        <fullName evidence="2">Uncharacterized protein</fullName>
    </submittedName>
</protein>
<keyword evidence="1" id="KW-0812">Transmembrane</keyword>
<keyword evidence="3" id="KW-1185">Reference proteome</keyword>
<proteinExistence type="predicted"/>
<name>A0ABU2A5L3_9BURK</name>
<dbReference type="Proteomes" id="UP001180825">
    <property type="component" value="Unassembled WGS sequence"/>
</dbReference>
<evidence type="ECO:0000256" key="1">
    <source>
        <dbReference type="SAM" id="Phobius"/>
    </source>
</evidence>
<dbReference type="EMBL" id="JAVDXV010000002">
    <property type="protein sequence ID" value="MDR7332454.1"/>
    <property type="molecule type" value="Genomic_DNA"/>
</dbReference>
<organism evidence="2 3">
    <name type="scientific">Roseateles asaccharophilus</name>
    <dbReference type="NCBI Taxonomy" id="582607"/>
    <lineage>
        <taxon>Bacteria</taxon>
        <taxon>Pseudomonadati</taxon>
        <taxon>Pseudomonadota</taxon>
        <taxon>Betaproteobacteria</taxon>
        <taxon>Burkholderiales</taxon>
        <taxon>Sphaerotilaceae</taxon>
        <taxon>Roseateles</taxon>
    </lineage>
</organism>
<evidence type="ECO:0000313" key="2">
    <source>
        <dbReference type="EMBL" id="MDR7332454.1"/>
    </source>
</evidence>
<reference evidence="2 3" key="1">
    <citation type="submission" date="2023-07" db="EMBL/GenBank/DDBJ databases">
        <title>Sorghum-associated microbial communities from plants grown in Nebraska, USA.</title>
        <authorList>
            <person name="Schachtman D."/>
        </authorList>
    </citation>
    <scope>NUCLEOTIDE SEQUENCE [LARGE SCALE GENOMIC DNA]</scope>
    <source>
        <strain evidence="2 3">BE316</strain>
    </source>
</reference>
<gene>
    <name evidence="2" type="ORF">J2X21_001580</name>
</gene>
<comment type="caution">
    <text evidence="2">The sequence shown here is derived from an EMBL/GenBank/DDBJ whole genome shotgun (WGS) entry which is preliminary data.</text>
</comment>
<accession>A0ABU2A5L3</accession>
<feature type="transmembrane region" description="Helical" evidence="1">
    <location>
        <begin position="150"/>
        <end position="171"/>
    </location>
</feature>
<keyword evidence="1" id="KW-1133">Transmembrane helix</keyword>
<sequence length="173" mass="19067">MQTWLDLESRFRALAPRLKFGRLDAQWGAAGEHWHIAGGADQLARQEFELLSAVAGRFLEQVYSAKDPDQSKLLLIEDPRARWYTLLKQFAGVQNLLHGQQLHDDGSPAGSIYSGTVTAFVESSANLCLALHTKSPIVERQSKWKWFHDNYGKALIVGVALALVGAGIKLIGG</sequence>